<dbReference type="Proteomes" id="UP000076502">
    <property type="component" value="Unassembled WGS sequence"/>
</dbReference>
<dbReference type="GO" id="GO:0071424">
    <property type="term" value="F:rRNA (cytosine-N4-)-methyltransferase activity"/>
    <property type="evidence" value="ECO:0007669"/>
    <property type="project" value="TreeGrafter"/>
</dbReference>
<evidence type="ECO:0000313" key="5">
    <source>
        <dbReference type="EMBL" id="KZC06697.1"/>
    </source>
</evidence>
<dbReference type="Pfam" id="PF01795">
    <property type="entry name" value="Methyltransf_5"/>
    <property type="match status" value="1"/>
</dbReference>
<dbReference type="NCBIfam" id="TIGR00006">
    <property type="entry name" value="16S rRNA (cytosine(1402)-N(4))-methyltransferase RsmH"/>
    <property type="match status" value="1"/>
</dbReference>
<evidence type="ECO:0000256" key="1">
    <source>
        <dbReference type="ARBA" id="ARBA00010396"/>
    </source>
</evidence>
<gene>
    <name evidence="5" type="ORF">WN55_10610</name>
</gene>
<comment type="similarity">
    <text evidence="1">Belongs to the methyltransferase superfamily. RsmH family.</text>
</comment>
<dbReference type="AlphaFoldDB" id="A0A154P4B7"/>
<evidence type="ECO:0000256" key="4">
    <source>
        <dbReference type="ARBA" id="ARBA00022691"/>
    </source>
</evidence>
<evidence type="ECO:0000256" key="3">
    <source>
        <dbReference type="ARBA" id="ARBA00022679"/>
    </source>
</evidence>
<accession>A0A154P4B7</accession>
<feature type="non-terminal residue" evidence="5">
    <location>
        <position position="1"/>
    </location>
</feature>
<dbReference type="SUPFAM" id="SSF81799">
    <property type="entry name" value="Putative methyltransferase TM0872, insert domain"/>
    <property type="match status" value="1"/>
</dbReference>
<organism evidence="5 6">
    <name type="scientific">Dufourea novaeangliae</name>
    <name type="common">Sweat bee</name>
    <dbReference type="NCBI Taxonomy" id="178035"/>
    <lineage>
        <taxon>Eukaryota</taxon>
        <taxon>Metazoa</taxon>
        <taxon>Ecdysozoa</taxon>
        <taxon>Arthropoda</taxon>
        <taxon>Hexapoda</taxon>
        <taxon>Insecta</taxon>
        <taxon>Pterygota</taxon>
        <taxon>Neoptera</taxon>
        <taxon>Endopterygota</taxon>
        <taxon>Hymenoptera</taxon>
        <taxon>Apocrita</taxon>
        <taxon>Aculeata</taxon>
        <taxon>Apoidea</taxon>
        <taxon>Anthophila</taxon>
        <taxon>Halictidae</taxon>
        <taxon>Rophitinae</taxon>
        <taxon>Dufourea</taxon>
    </lineage>
</organism>
<keyword evidence="4" id="KW-0949">S-adenosyl-L-methionine</keyword>
<dbReference type="InterPro" id="IPR029063">
    <property type="entry name" value="SAM-dependent_MTases_sf"/>
</dbReference>
<dbReference type="OrthoDB" id="16290at2759"/>
<dbReference type="PANTHER" id="PTHR11265:SF0">
    <property type="entry name" value="12S RRNA N4-METHYLCYTIDINE METHYLTRANSFERASE"/>
    <property type="match status" value="1"/>
</dbReference>
<dbReference type="STRING" id="178035.A0A154P4B7"/>
<dbReference type="PANTHER" id="PTHR11265">
    <property type="entry name" value="S-ADENOSYL-METHYLTRANSFERASE MRAW"/>
    <property type="match status" value="1"/>
</dbReference>
<dbReference type="InterPro" id="IPR002903">
    <property type="entry name" value="RsmH"/>
</dbReference>
<evidence type="ECO:0000256" key="2">
    <source>
        <dbReference type="ARBA" id="ARBA00022603"/>
    </source>
</evidence>
<sequence>RDLGQHIRDQVKITFVKGDATTTLNREVCDRYYMSLKRLASNQYGQTYACSRTNGASGLTREQCHLALSPELLEYYNLEDKGFFVLMVNEVLEYLEPLSGKTFVDMTFGAGGHSIKILQTSPNVKIFALDRDPVAHEFAHKLSEKYPGQVIPLLGRFSELPQLLCQHKVEKNSIDGFLFDFGCSSMQFDVAQRGFSLSKNGPLDMRMDGFRCPEEPTVADVLERVTEIDLIHILRVYGEEKKAKKIARAIVETRYNFRSLKTTEELATLIESVVNEKRLDRLGRFAHCATKTFQALRIFVNNELNEINYGIIVAASYLKTNGRLVTISFHSLEDTVVKRHISGNIQHFVANRVPLKYADCSKQFSADEIDSIMKSPWKMLHKHVITPTPEEIEENPRSRSAKLRAISKVM</sequence>
<dbReference type="Gene3D" id="3.40.50.150">
    <property type="entry name" value="Vaccinia Virus protein VP39"/>
    <property type="match status" value="1"/>
</dbReference>
<evidence type="ECO:0000313" key="6">
    <source>
        <dbReference type="Proteomes" id="UP000076502"/>
    </source>
</evidence>
<dbReference type="InterPro" id="IPR023397">
    <property type="entry name" value="SAM-dep_MeTrfase_MraW_recog"/>
</dbReference>
<reference evidence="5 6" key="1">
    <citation type="submission" date="2015-07" db="EMBL/GenBank/DDBJ databases">
        <title>The genome of Dufourea novaeangliae.</title>
        <authorList>
            <person name="Pan H."/>
            <person name="Kapheim K."/>
        </authorList>
    </citation>
    <scope>NUCLEOTIDE SEQUENCE [LARGE SCALE GENOMIC DNA]</scope>
    <source>
        <strain evidence="5">0120121106</strain>
        <tissue evidence="5">Whole body</tissue>
    </source>
</reference>
<proteinExistence type="inferred from homology"/>
<dbReference type="Pfam" id="PF20180">
    <property type="entry name" value="UQCC2_CBP6"/>
    <property type="match status" value="1"/>
</dbReference>
<protein>
    <submittedName>
        <fullName evidence="5">Putative methyltransferase-like protein 15 like protein</fullName>
    </submittedName>
</protein>
<dbReference type="HAMAP" id="MF_01007">
    <property type="entry name" value="16SrRNA_methyltr_H"/>
    <property type="match status" value="1"/>
</dbReference>
<keyword evidence="3 5" id="KW-0808">Transferase</keyword>
<keyword evidence="2 5" id="KW-0489">Methyltransferase</keyword>
<keyword evidence="6" id="KW-1185">Reference proteome</keyword>
<dbReference type="EMBL" id="KQ434809">
    <property type="protein sequence ID" value="KZC06697.1"/>
    <property type="molecule type" value="Genomic_DNA"/>
</dbReference>
<dbReference type="SUPFAM" id="SSF53335">
    <property type="entry name" value="S-adenosyl-L-methionine-dependent methyltransferases"/>
    <property type="match status" value="1"/>
</dbReference>
<dbReference type="Gene3D" id="1.10.150.170">
    <property type="entry name" value="Putative methyltransferase TM0872, insert domain"/>
    <property type="match status" value="1"/>
</dbReference>
<name>A0A154P4B7_DUFNO</name>
<dbReference type="GO" id="GO:0070475">
    <property type="term" value="P:rRNA base methylation"/>
    <property type="evidence" value="ECO:0007669"/>
    <property type="project" value="TreeGrafter"/>
</dbReference>
<feature type="non-terminal residue" evidence="5">
    <location>
        <position position="410"/>
    </location>
</feature>